<reference evidence="1" key="1">
    <citation type="submission" date="2020-06" db="EMBL/GenBank/DDBJ databases">
        <title>Draft genome of Bugula neritina, a colonial animal packing powerful symbionts and potential medicines.</title>
        <authorList>
            <person name="Rayko M."/>
        </authorList>
    </citation>
    <scope>NUCLEOTIDE SEQUENCE [LARGE SCALE GENOMIC DNA]</scope>
    <source>
        <strain evidence="1">Kwan_BN1</strain>
    </source>
</reference>
<dbReference type="AlphaFoldDB" id="A0A7J7K4Z0"/>
<proteinExistence type="predicted"/>
<name>A0A7J7K4Z0_BUGNE</name>
<keyword evidence="2" id="KW-1185">Reference proteome</keyword>
<evidence type="ECO:0000313" key="1">
    <source>
        <dbReference type="EMBL" id="KAF6033287.1"/>
    </source>
</evidence>
<protein>
    <submittedName>
        <fullName evidence="1">Uncharacterized protein</fullName>
    </submittedName>
</protein>
<evidence type="ECO:0000313" key="2">
    <source>
        <dbReference type="Proteomes" id="UP000593567"/>
    </source>
</evidence>
<organism evidence="1 2">
    <name type="scientific">Bugula neritina</name>
    <name type="common">Brown bryozoan</name>
    <name type="synonym">Sertularia neritina</name>
    <dbReference type="NCBI Taxonomy" id="10212"/>
    <lineage>
        <taxon>Eukaryota</taxon>
        <taxon>Metazoa</taxon>
        <taxon>Spiralia</taxon>
        <taxon>Lophotrochozoa</taxon>
        <taxon>Bryozoa</taxon>
        <taxon>Gymnolaemata</taxon>
        <taxon>Cheilostomatida</taxon>
        <taxon>Flustrina</taxon>
        <taxon>Buguloidea</taxon>
        <taxon>Bugulidae</taxon>
        <taxon>Bugula</taxon>
    </lineage>
</organism>
<dbReference type="Proteomes" id="UP000593567">
    <property type="component" value="Unassembled WGS sequence"/>
</dbReference>
<comment type="caution">
    <text evidence="1">The sequence shown here is derived from an EMBL/GenBank/DDBJ whole genome shotgun (WGS) entry which is preliminary data.</text>
</comment>
<dbReference type="EMBL" id="VXIV02001398">
    <property type="protein sequence ID" value="KAF6033287.1"/>
    <property type="molecule type" value="Genomic_DNA"/>
</dbReference>
<gene>
    <name evidence="1" type="ORF">EB796_008402</name>
</gene>
<sequence>MCYTVLTTPYYLAVLPPNTEVKDNMCPRDRLSSGSNSLLTSRHTDFCLYFLSAPPSFWSSEFYYLILLTDELY</sequence>
<accession>A0A7J7K4Z0</accession>